<gene>
    <name evidence="3" type="ORF">RB653_000922</name>
</gene>
<name>A0AAN7U3F0_9MYCE</name>
<dbReference type="Pfam" id="PF00857">
    <property type="entry name" value="Isochorismatase"/>
    <property type="match status" value="1"/>
</dbReference>
<evidence type="ECO:0000256" key="1">
    <source>
        <dbReference type="ARBA" id="ARBA00006336"/>
    </source>
</evidence>
<evidence type="ECO:0000313" key="3">
    <source>
        <dbReference type="EMBL" id="KAK5580898.1"/>
    </source>
</evidence>
<sequence>MKSIGKVLPDTSVLLICDIQSKFENNIFKFNGVVGQSKYMIKICNELKIPIIFTEQYPKGLGHTVDELLKERKELNKSIIFEKTLYSMCTNEVLNHLKQNYKNLKSILIAGIEAHVCVLQSTLDFLENRYDVHILSDAVSSNNNNDRLIALERMRQSGAFITTTETITFQLTRDATHKSFKKIVALSQERRDFLTNPSSFLSKL</sequence>
<dbReference type="InterPro" id="IPR000868">
    <property type="entry name" value="Isochorismatase-like_dom"/>
</dbReference>
<dbReference type="SUPFAM" id="SSF52499">
    <property type="entry name" value="Isochorismatase-like hydrolases"/>
    <property type="match status" value="1"/>
</dbReference>
<reference evidence="3 4" key="1">
    <citation type="submission" date="2023-11" db="EMBL/GenBank/DDBJ databases">
        <title>Dfirmibasis_genome.</title>
        <authorList>
            <person name="Edelbroek B."/>
            <person name="Kjellin J."/>
            <person name="Jerlstrom-Hultqvist J."/>
            <person name="Soderbom F."/>
        </authorList>
    </citation>
    <scope>NUCLEOTIDE SEQUENCE [LARGE SCALE GENOMIC DNA]</scope>
    <source>
        <strain evidence="3 4">TNS-C-14</strain>
    </source>
</reference>
<dbReference type="Gene3D" id="3.40.50.850">
    <property type="entry name" value="Isochorismatase-like"/>
    <property type="match status" value="1"/>
</dbReference>
<dbReference type="PANTHER" id="PTHR14119:SF3">
    <property type="entry name" value="ISOCHORISMATASE DOMAIN-CONTAINING PROTEIN 2"/>
    <property type="match status" value="1"/>
</dbReference>
<accession>A0AAN7U3F0</accession>
<dbReference type="EMBL" id="JAVFKY010000002">
    <property type="protein sequence ID" value="KAK5580898.1"/>
    <property type="molecule type" value="Genomic_DNA"/>
</dbReference>
<evidence type="ECO:0000313" key="4">
    <source>
        <dbReference type="Proteomes" id="UP001344447"/>
    </source>
</evidence>
<evidence type="ECO:0000259" key="2">
    <source>
        <dbReference type="Pfam" id="PF00857"/>
    </source>
</evidence>
<dbReference type="InterPro" id="IPR036380">
    <property type="entry name" value="Isochorismatase-like_sf"/>
</dbReference>
<keyword evidence="4" id="KW-1185">Reference proteome</keyword>
<dbReference type="InterPro" id="IPR050993">
    <property type="entry name" value="Isochorismatase_domain"/>
</dbReference>
<dbReference type="AlphaFoldDB" id="A0AAN7U3F0"/>
<protein>
    <recommendedName>
        <fullName evidence="2">Isochorismatase-like domain-containing protein</fullName>
    </recommendedName>
</protein>
<organism evidence="3 4">
    <name type="scientific">Dictyostelium firmibasis</name>
    <dbReference type="NCBI Taxonomy" id="79012"/>
    <lineage>
        <taxon>Eukaryota</taxon>
        <taxon>Amoebozoa</taxon>
        <taxon>Evosea</taxon>
        <taxon>Eumycetozoa</taxon>
        <taxon>Dictyostelia</taxon>
        <taxon>Dictyosteliales</taxon>
        <taxon>Dictyosteliaceae</taxon>
        <taxon>Dictyostelium</taxon>
    </lineage>
</organism>
<proteinExistence type="inferred from homology"/>
<feature type="domain" description="Isochorismatase-like" evidence="2">
    <location>
        <begin position="12"/>
        <end position="165"/>
    </location>
</feature>
<dbReference type="Proteomes" id="UP001344447">
    <property type="component" value="Unassembled WGS sequence"/>
</dbReference>
<comment type="caution">
    <text evidence="3">The sequence shown here is derived from an EMBL/GenBank/DDBJ whole genome shotgun (WGS) entry which is preliminary data.</text>
</comment>
<dbReference type="PANTHER" id="PTHR14119">
    <property type="entry name" value="HYDROLASE"/>
    <property type="match status" value="1"/>
</dbReference>
<comment type="similarity">
    <text evidence="1">Belongs to the isochorismatase family.</text>
</comment>